<evidence type="ECO:0000313" key="2">
    <source>
        <dbReference type="Proteomes" id="UP000683925"/>
    </source>
</evidence>
<reference evidence="1" key="1">
    <citation type="submission" date="2021-01" db="EMBL/GenBank/DDBJ databases">
        <authorList>
            <consortium name="Genoscope - CEA"/>
            <person name="William W."/>
        </authorList>
    </citation>
    <scope>NUCLEOTIDE SEQUENCE</scope>
</reference>
<gene>
    <name evidence="1" type="ORF">POCTA_138.1.T0040177</name>
</gene>
<evidence type="ECO:0000313" key="1">
    <source>
        <dbReference type="EMBL" id="CAD8132885.1"/>
    </source>
</evidence>
<name>A0A8S1S0H2_PAROT</name>
<organism evidence="1 2">
    <name type="scientific">Paramecium octaurelia</name>
    <dbReference type="NCBI Taxonomy" id="43137"/>
    <lineage>
        <taxon>Eukaryota</taxon>
        <taxon>Sar</taxon>
        <taxon>Alveolata</taxon>
        <taxon>Ciliophora</taxon>
        <taxon>Intramacronucleata</taxon>
        <taxon>Oligohymenophorea</taxon>
        <taxon>Peniculida</taxon>
        <taxon>Parameciidae</taxon>
        <taxon>Paramecium</taxon>
    </lineage>
</organism>
<comment type="caution">
    <text evidence="1">The sequence shown here is derived from an EMBL/GenBank/DDBJ whole genome shotgun (WGS) entry which is preliminary data.</text>
</comment>
<dbReference type="AlphaFoldDB" id="A0A8S1S0H2"/>
<accession>A0A8S1S0H2</accession>
<dbReference type="Proteomes" id="UP000683925">
    <property type="component" value="Unassembled WGS sequence"/>
</dbReference>
<proteinExistence type="predicted"/>
<sequence>MFNQYLYLIQRQQILVSSTWPSLNSSAQTNEMTYLNCIKLNLSDESGNHRTDLHKVKSIYLNFVYINQNQC</sequence>
<keyword evidence="2" id="KW-1185">Reference proteome</keyword>
<protein>
    <submittedName>
        <fullName evidence="1">Uncharacterized protein</fullName>
    </submittedName>
</protein>
<dbReference type="EMBL" id="CAJJDP010000003">
    <property type="protein sequence ID" value="CAD8132885.1"/>
    <property type="molecule type" value="Genomic_DNA"/>
</dbReference>